<proteinExistence type="predicted"/>
<sequence length="197" mass="21658">LSQNLTEFYCIMNGDFTDKGQLEKDGSSRTPIDVRLVPVVAPALSPLPVIYIEEFSDLVLIRAVIQIVTEGDDGVVYTVPHNFKGNTDIKPGTFDVSKIKSLTPADLQGRQECKDVFVRTQQLVFSVNYALCNKEAVNGQHASYGATITCDEDDTLVPAGAPEKSTLVPYRIRRHGQKYPLEDAPGNYVCNCDNSSD</sequence>
<dbReference type="InterPro" id="IPR038672">
    <property type="entry name" value="CpcT/CpeT_sf"/>
</dbReference>
<name>A0A8S3Z9V4_9EUPU</name>
<evidence type="ECO:0000313" key="2">
    <source>
        <dbReference type="Proteomes" id="UP000678393"/>
    </source>
</evidence>
<dbReference type="AlphaFoldDB" id="A0A8S3Z9V4"/>
<evidence type="ECO:0000313" key="1">
    <source>
        <dbReference type="EMBL" id="CAG5124655.1"/>
    </source>
</evidence>
<reference evidence="1" key="1">
    <citation type="submission" date="2021-04" db="EMBL/GenBank/DDBJ databases">
        <authorList>
            <consortium name="Molecular Ecology Group"/>
        </authorList>
    </citation>
    <scope>NUCLEOTIDE SEQUENCE</scope>
</reference>
<dbReference type="Proteomes" id="UP000678393">
    <property type="component" value="Unassembled WGS sequence"/>
</dbReference>
<dbReference type="EMBL" id="CAJHNH020001835">
    <property type="protein sequence ID" value="CAG5124655.1"/>
    <property type="molecule type" value="Genomic_DNA"/>
</dbReference>
<keyword evidence="2" id="KW-1185">Reference proteome</keyword>
<dbReference type="GO" id="GO:0016829">
    <property type="term" value="F:lyase activity"/>
    <property type="evidence" value="ECO:0007669"/>
    <property type="project" value="InterPro"/>
</dbReference>
<accession>A0A8S3Z9V4</accession>
<gene>
    <name evidence="1" type="ORF">CUNI_LOCUS10213</name>
</gene>
<dbReference type="OrthoDB" id="6198932at2759"/>
<dbReference type="Pfam" id="PF06206">
    <property type="entry name" value="CpeT"/>
    <property type="match status" value="1"/>
</dbReference>
<dbReference type="InterPro" id="IPR010404">
    <property type="entry name" value="CpcT/CpeT"/>
</dbReference>
<dbReference type="Gene3D" id="2.40.128.590">
    <property type="entry name" value="CpcT/CpeT domain"/>
    <property type="match status" value="1"/>
</dbReference>
<organism evidence="1 2">
    <name type="scientific">Candidula unifasciata</name>
    <dbReference type="NCBI Taxonomy" id="100452"/>
    <lineage>
        <taxon>Eukaryota</taxon>
        <taxon>Metazoa</taxon>
        <taxon>Spiralia</taxon>
        <taxon>Lophotrochozoa</taxon>
        <taxon>Mollusca</taxon>
        <taxon>Gastropoda</taxon>
        <taxon>Heterobranchia</taxon>
        <taxon>Euthyneura</taxon>
        <taxon>Panpulmonata</taxon>
        <taxon>Eupulmonata</taxon>
        <taxon>Stylommatophora</taxon>
        <taxon>Helicina</taxon>
        <taxon>Helicoidea</taxon>
        <taxon>Geomitridae</taxon>
        <taxon>Candidula</taxon>
    </lineage>
</organism>
<protein>
    <submittedName>
        <fullName evidence="1">Uncharacterized protein</fullName>
    </submittedName>
</protein>
<feature type="non-terminal residue" evidence="1">
    <location>
        <position position="1"/>
    </location>
</feature>
<comment type="caution">
    <text evidence="1">The sequence shown here is derived from an EMBL/GenBank/DDBJ whole genome shotgun (WGS) entry which is preliminary data.</text>
</comment>